<feature type="domain" description="SpaA-like prealbumin fold" evidence="3">
    <location>
        <begin position="770"/>
        <end position="882"/>
    </location>
</feature>
<evidence type="ECO:0000313" key="6">
    <source>
        <dbReference type="Proteomes" id="UP000464787"/>
    </source>
</evidence>
<keyword evidence="6" id="KW-1185">Reference proteome</keyword>
<gene>
    <name evidence="5" type="ORF">GT347_06150</name>
</gene>
<proteinExistence type="predicted"/>
<dbReference type="Gene3D" id="2.60.40.10">
    <property type="entry name" value="Immunoglobulins"/>
    <property type="match status" value="1"/>
</dbReference>
<dbReference type="PANTHER" id="PTHR34819:SF5">
    <property type="entry name" value="CONSERVED REPEAT DOMAIN PROTEIN"/>
    <property type="match status" value="1"/>
</dbReference>
<evidence type="ECO:0000313" key="5">
    <source>
        <dbReference type="EMBL" id="QHI97606.1"/>
    </source>
</evidence>
<organism evidence="5 6">
    <name type="scientific">Xylophilus rhododendri</name>
    <dbReference type="NCBI Taxonomy" id="2697032"/>
    <lineage>
        <taxon>Bacteria</taxon>
        <taxon>Pseudomonadati</taxon>
        <taxon>Pseudomonadota</taxon>
        <taxon>Betaproteobacteria</taxon>
        <taxon>Burkholderiales</taxon>
        <taxon>Xylophilus</taxon>
    </lineage>
</organism>
<dbReference type="InterPro" id="IPR055371">
    <property type="entry name" value="SpaA_PFL_dom_4"/>
</dbReference>
<name>A0A857J1M2_9BURK</name>
<feature type="domain" description="SpaA-like prealbumin fold" evidence="3">
    <location>
        <begin position="367"/>
        <end position="481"/>
    </location>
</feature>
<evidence type="ECO:0000256" key="1">
    <source>
        <dbReference type="SAM" id="MobiDB-lite"/>
    </source>
</evidence>
<feature type="signal peptide" evidence="2">
    <location>
        <begin position="1"/>
        <end position="18"/>
    </location>
</feature>
<feature type="domain" description="SpaA-like prealbumin fold" evidence="3">
    <location>
        <begin position="127"/>
        <end position="241"/>
    </location>
</feature>
<reference evidence="5 6" key="1">
    <citation type="submission" date="2020-01" db="EMBL/GenBank/DDBJ databases">
        <title>Genome sequencing of strain KACC 21265.</title>
        <authorList>
            <person name="Heo J."/>
            <person name="Kim S.-J."/>
            <person name="Kim J.-S."/>
            <person name="Hong S.-B."/>
            <person name="Kwon S.-W."/>
        </authorList>
    </citation>
    <scope>NUCLEOTIDE SEQUENCE [LARGE SCALE GENOMIC DNA]</scope>
    <source>
        <strain evidence="5 6">KACC 21265</strain>
    </source>
</reference>
<feature type="domain" description="DUF7933" evidence="4">
    <location>
        <begin position="639"/>
        <end position="763"/>
    </location>
</feature>
<dbReference type="Pfam" id="PF25564">
    <property type="entry name" value="DUF7933"/>
    <property type="match status" value="1"/>
</dbReference>
<dbReference type="InterPro" id="IPR013783">
    <property type="entry name" value="Ig-like_fold"/>
</dbReference>
<dbReference type="KEGG" id="xyk:GT347_06150"/>
<dbReference type="InterPro" id="IPR047589">
    <property type="entry name" value="DUF11_rpt"/>
</dbReference>
<evidence type="ECO:0000256" key="2">
    <source>
        <dbReference type="SAM" id="SignalP"/>
    </source>
</evidence>
<dbReference type="Proteomes" id="UP000464787">
    <property type="component" value="Chromosome"/>
</dbReference>
<feature type="chain" id="PRO_5033002051" evidence="2">
    <location>
        <begin position="19"/>
        <end position="1278"/>
    </location>
</feature>
<dbReference type="RefSeq" id="WP_160551124.1">
    <property type="nucleotide sequence ID" value="NZ_CP047650.1"/>
</dbReference>
<evidence type="ECO:0000259" key="3">
    <source>
        <dbReference type="Pfam" id="PF24514"/>
    </source>
</evidence>
<evidence type="ECO:0000259" key="4">
    <source>
        <dbReference type="Pfam" id="PF25564"/>
    </source>
</evidence>
<feature type="domain" description="SpaA-like prealbumin fold" evidence="3">
    <location>
        <begin position="248"/>
        <end position="361"/>
    </location>
</feature>
<dbReference type="InterPro" id="IPR057693">
    <property type="entry name" value="DUF7933"/>
</dbReference>
<protein>
    <submittedName>
        <fullName evidence="5">DUF11 domain-containing protein</fullName>
    </submittedName>
</protein>
<dbReference type="Pfam" id="PF24514">
    <property type="entry name" value="SpaA_4"/>
    <property type="match status" value="4"/>
</dbReference>
<keyword evidence="2" id="KW-0732">Signal</keyword>
<dbReference type="PANTHER" id="PTHR34819">
    <property type="entry name" value="LARGE CYSTEINE-RICH PERIPLASMIC PROTEIN OMCB"/>
    <property type="match status" value="1"/>
</dbReference>
<sequence length="1278" mass="128739">MAAILLAAPLLLPSEGFAVVNDAVGWKTGAPPDGRVGQAYFFWMKNNYGKASEGGGPMDWKFESGTLPPGLALWGQKQGRADGIELKGTPTTAGSYTFTFIAHAYYGSWFRSTYTIVILPPPEPPVIRLRELATNGVGSFGFLLSAASAASTTITVTEAGLAVDSPSVFTGTARVAARIQQSSVPRGWPANPASVSCIDSNAAANGNSSGNLAVLSGNTATIPAAAMLDDARILCTFTNTALNPPTVALGKLTRGGAGKFDFGLTRLSPDTDSVTTAVADVAVASSTVHQGLVGVAATIREARAPANWLANPTSVACIDTNGAASGNGSGNLANLVGDTATLPASTMAVQARIVCTFTNTARKEPTVTLAELATNGTGTFKFTLTDAASPVEVVVDVTAANVVATSTYVHRGMAGRSVTVLQKVPVGWPIYPVAMSCTDRNAAASGNGTGNLATLVGSTATIPATAMAYDADILCTFTNTARTNLGAQKEGPDTVPAGQELSYLVKVTNQGALTSGTTIVVRDNLPPIGQAFAVAPLAGVSSVDCGALPSRLGESLRCILVLPSGIAQGQTRFFTMQVRAPDAPVGTPLTNTATVDPEGGEPPPAPSPTLRAARSGASPASCISPACSMVTTIVVAPEPVVRKTFTPAALVPGARSLLTITLSNTMADQPMEGLGFTDHYPAGLVNAPGAVPGTTCGSGVVDLPDGSSLRLSAGGIAAAGSCTVTVPVTAAAVGSYTNILPAGAVTAPLGQPTTIAAAASLAVRPQPQLRLQVRTVGGVGGPFSFEQTNLAATPPGTVTMAVGEPTPAAPAAIAVLDTGSAVTLTETSFTDFVPTGGECRDANAATTGNPAVFGSLYGNMLTIAAAQLLPGADIGCVFTNTARSSLVGIAGRLFNDVGSAGGTANDGVANGQEAGMAGLGVVLSDCNGLVHDRSTSDGGGFYRLRLPADLAAGAGLCVDAAKVFGRQSTGASAAGSPLAAGSAVAVAGTAFTYTRDATTDRIAFTWPGSQQPAMSALDFGSVPPNSFLLSGLKNGTPGSTVTYGHLFKAATAGSVQFSVSRSTSSPPQSGWSELIYSDPACSGSVQPAGVRLYPPAVDQRLEAGQSICIVVQESVPVQALPGSHNTAQVQAFFSYSNSASALSASYQVEDLTSVSGNALNLRKEVRNVSQGTGFAVANQARPGETLEYRITYSNIAASPIGNLVIHDATPAYTSFVSAQADSTPAELSACAKTTPASALAADCAASQGSGGHGPLQWGFTGSLQPGSSGSVLYRVLID</sequence>
<accession>A0A857J1M2</accession>
<feature type="region of interest" description="Disordered" evidence="1">
    <location>
        <begin position="584"/>
        <end position="614"/>
    </location>
</feature>
<dbReference type="NCBIfam" id="TIGR01451">
    <property type="entry name" value="B_ant_repeat"/>
    <property type="match status" value="1"/>
</dbReference>
<dbReference type="InterPro" id="IPR051172">
    <property type="entry name" value="Chlamydia_OmcB"/>
</dbReference>
<dbReference type="AlphaFoldDB" id="A0A857J1M2"/>
<dbReference type="EMBL" id="CP047650">
    <property type="protein sequence ID" value="QHI97606.1"/>
    <property type="molecule type" value="Genomic_DNA"/>
</dbReference>